<dbReference type="InterPro" id="IPR057253">
    <property type="entry name" value="CoiA-like_N"/>
</dbReference>
<protein>
    <recommendedName>
        <fullName evidence="1">Competence protein CoiA-like N-terminal domain-containing protein</fullName>
    </recommendedName>
</protein>
<proteinExistence type="predicted"/>
<reference evidence="2 3" key="1">
    <citation type="submission" date="2022-05" db="EMBL/GenBank/DDBJ databases">
        <title>Genome Sequencing of Bee-Associated Microbes.</title>
        <authorList>
            <person name="Dunlap C."/>
        </authorList>
    </citation>
    <scope>NUCLEOTIDE SEQUENCE [LARGE SCALE GENOMIC DNA]</scope>
    <source>
        <strain evidence="2 3">NRRL B-04010</strain>
    </source>
</reference>
<dbReference type="Proteomes" id="UP001527181">
    <property type="component" value="Unassembled WGS sequence"/>
</dbReference>
<dbReference type="EMBL" id="JAMDNP010000050">
    <property type="protein sequence ID" value="MCY9763158.1"/>
    <property type="molecule type" value="Genomic_DNA"/>
</dbReference>
<evidence type="ECO:0000313" key="3">
    <source>
        <dbReference type="Proteomes" id="UP001527181"/>
    </source>
</evidence>
<keyword evidence="3" id="KW-1185">Reference proteome</keyword>
<organism evidence="2 3">
    <name type="scientific">Paenibacillus alvei</name>
    <name type="common">Bacillus alvei</name>
    <dbReference type="NCBI Taxonomy" id="44250"/>
    <lineage>
        <taxon>Bacteria</taxon>
        <taxon>Bacillati</taxon>
        <taxon>Bacillota</taxon>
        <taxon>Bacilli</taxon>
        <taxon>Bacillales</taxon>
        <taxon>Paenibacillaceae</taxon>
        <taxon>Paenibacillus</taxon>
    </lineage>
</organism>
<evidence type="ECO:0000259" key="1">
    <source>
        <dbReference type="Pfam" id="PF25164"/>
    </source>
</evidence>
<dbReference type="RefSeq" id="WP_268600227.1">
    <property type="nucleotide sequence ID" value="NZ_JAMDNP010000050.1"/>
</dbReference>
<gene>
    <name evidence="2" type="ORF">M5X12_21735</name>
</gene>
<dbReference type="Pfam" id="PF25164">
    <property type="entry name" value="CoiA_N"/>
    <property type="match status" value="1"/>
</dbReference>
<comment type="caution">
    <text evidence="2">The sequence shown here is derived from an EMBL/GenBank/DDBJ whole genome shotgun (WGS) entry which is preliminary data.</text>
</comment>
<feature type="domain" description="Competence protein CoiA-like N-terminal" evidence="1">
    <location>
        <begin position="24"/>
        <end position="59"/>
    </location>
</feature>
<name>A0ABT4H2H6_PAEAL</name>
<sequence length="315" mass="36146">MADLKYPFAKDEYGNIINANAAAARTDYYCIDCNSVMRRRQGTKRAHFAHKTEVSNCSSESALHLGFKELLYKRIKSALDDNGEVIMDWACNLCPETHQRNLISKTKRVEKELSFGACRPDISLLDESGKLIIAVEIIVTHEPEESTLQFYKESNVTLIRFKLNSIADIDTLQNEILNPTSVDVCLNPKCNNCGHYKLKHFLYIITGKCWRCKAPMKITAITDKYMYGYSSDQYSKQEIELVNHYGANIQYRYSKTVGNKYNAHVCKKCNNITGQHFLFTDYLAPALYNQIEHEIFDIGYRCSSCSIELRDSFLL</sequence>
<evidence type="ECO:0000313" key="2">
    <source>
        <dbReference type="EMBL" id="MCY9763158.1"/>
    </source>
</evidence>
<accession>A0ABT4H2H6</accession>